<keyword evidence="3" id="KW-1185">Reference proteome</keyword>
<accession>A0A849HK09</accession>
<keyword evidence="1" id="KW-0812">Transmembrane</keyword>
<dbReference type="EMBL" id="JABEPQ010000009">
    <property type="protein sequence ID" value="NNM48295.1"/>
    <property type="molecule type" value="Genomic_DNA"/>
</dbReference>
<sequence length="199" mass="21941">MTSKTTCGGNVAIVDTLIGTAIGGLITGLVAWTTFRSESARQRLERRRQHLEELAVEVHRTAGEHGLALSTNRFDMTQGQRLLFLSTLLMARSTDLAPHLASLVESFVGRLFGEQFGALKKAAKPQDQEPAKGRELRLELVDWQPTAIAAWALSGATLDWLRDPEAFERRARPASWYLSTVEEEGLQDVLKAASEELGL</sequence>
<dbReference type="Proteomes" id="UP000588586">
    <property type="component" value="Unassembled WGS sequence"/>
</dbReference>
<organism evidence="2 3">
    <name type="scientific">Knoellia koreensis</name>
    <dbReference type="NCBI Taxonomy" id="2730921"/>
    <lineage>
        <taxon>Bacteria</taxon>
        <taxon>Bacillati</taxon>
        <taxon>Actinomycetota</taxon>
        <taxon>Actinomycetes</taxon>
        <taxon>Micrococcales</taxon>
        <taxon>Intrasporangiaceae</taxon>
        <taxon>Knoellia</taxon>
    </lineage>
</organism>
<dbReference type="RefSeq" id="WP_171245418.1">
    <property type="nucleotide sequence ID" value="NZ_JABEPQ010000009.1"/>
</dbReference>
<keyword evidence="1" id="KW-1133">Transmembrane helix</keyword>
<reference evidence="2 3" key="1">
    <citation type="submission" date="2020-04" db="EMBL/GenBank/DDBJ databases">
        <title>Knoellia sp. isolate from air conditioner.</title>
        <authorList>
            <person name="Chea S."/>
            <person name="Kim D.-U."/>
        </authorList>
    </citation>
    <scope>NUCLEOTIDE SEQUENCE [LARGE SCALE GENOMIC DNA]</scope>
    <source>
        <strain evidence="2 3">DB2414S</strain>
    </source>
</reference>
<dbReference type="AlphaFoldDB" id="A0A849HK09"/>
<keyword evidence="1" id="KW-0472">Membrane</keyword>
<evidence type="ECO:0000256" key="1">
    <source>
        <dbReference type="SAM" id="Phobius"/>
    </source>
</evidence>
<gene>
    <name evidence="2" type="ORF">HJG52_20100</name>
</gene>
<feature type="transmembrane region" description="Helical" evidence="1">
    <location>
        <begin position="12"/>
        <end position="35"/>
    </location>
</feature>
<proteinExistence type="predicted"/>
<protein>
    <submittedName>
        <fullName evidence="2">Uncharacterized protein</fullName>
    </submittedName>
</protein>
<evidence type="ECO:0000313" key="3">
    <source>
        <dbReference type="Proteomes" id="UP000588586"/>
    </source>
</evidence>
<comment type="caution">
    <text evidence="2">The sequence shown here is derived from an EMBL/GenBank/DDBJ whole genome shotgun (WGS) entry which is preliminary data.</text>
</comment>
<evidence type="ECO:0000313" key="2">
    <source>
        <dbReference type="EMBL" id="NNM48295.1"/>
    </source>
</evidence>
<name>A0A849HK09_9MICO</name>